<evidence type="ECO:0000313" key="1">
    <source>
        <dbReference type="EMBL" id="CUG92090.1"/>
    </source>
</evidence>
<proteinExistence type="predicted"/>
<sequence length="165" mass="18540">MPTAAELLKWLDDGEDIYIPRAATLALSHISNPMNRKPVVIEDEEDSDNDTLEVELSHAKQTSLGPSPYDNAAQLLANSEHETRTNLVIEAHSELNFLLGSAFHSLAHRRAQIDKNSTITHNRNLIAQDLIKELVEASQHQRSELKQVLGMFQTFGTPSHRQARR</sequence>
<dbReference type="AlphaFoldDB" id="A0A0S4JP79"/>
<reference evidence="2" key="1">
    <citation type="submission" date="2015-09" db="EMBL/GenBank/DDBJ databases">
        <authorList>
            <consortium name="Pathogen Informatics"/>
        </authorList>
    </citation>
    <scope>NUCLEOTIDE SEQUENCE [LARGE SCALE GENOMIC DNA]</scope>
    <source>
        <strain evidence="2">Lake Konstanz</strain>
    </source>
</reference>
<keyword evidence="2" id="KW-1185">Reference proteome</keyword>
<accession>A0A0S4JP79</accession>
<dbReference type="Proteomes" id="UP000051952">
    <property type="component" value="Unassembled WGS sequence"/>
</dbReference>
<evidence type="ECO:0000313" key="2">
    <source>
        <dbReference type="Proteomes" id="UP000051952"/>
    </source>
</evidence>
<name>A0A0S4JP79_BODSA</name>
<dbReference type="EMBL" id="CYKH01002005">
    <property type="protein sequence ID" value="CUG92090.1"/>
    <property type="molecule type" value="Genomic_DNA"/>
</dbReference>
<organism evidence="1 2">
    <name type="scientific">Bodo saltans</name>
    <name type="common">Flagellated protozoan</name>
    <dbReference type="NCBI Taxonomy" id="75058"/>
    <lineage>
        <taxon>Eukaryota</taxon>
        <taxon>Discoba</taxon>
        <taxon>Euglenozoa</taxon>
        <taxon>Kinetoplastea</taxon>
        <taxon>Metakinetoplastina</taxon>
        <taxon>Eubodonida</taxon>
        <taxon>Bodonidae</taxon>
        <taxon>Bodo</taxon>
    </lineage>
</organism>
<dbReference type="VEuPathDB" id="TriTrypDB:BSAL_35470"/>
<protein>
    <submittedName>
        <fullName evidence="1">Uncharacterized protein</fullName>
    </submittedName>
</protein>
<gene>
    <name evidence="1" type="ORF">BSAL_35470</name>
</gene>